<accession>S3CV24</accession>
<dbReference type="GeneID" id="19459723"/>
<protein>
    <submittedName>
        <fullName evidence="1">Uncharacterized protein</fullName>
    </submittedName>
</protein>
<keyword evidence="2" id="KW-1185">Reference proteome</keyword>
<evidence type="ECO:0000313" key="2">
    <source>
        <dbReference type="Proteomes" id="UP000016922"/>
    </source>
</evidence>
<dbReference type="AlphaFoldDB" id="S3CV24"/>
<organism evidence="1 2">
    <name type="scientific">Glarea lozoyensis (strain ATCC 20868 / MF5171)</name>
    <dbReference type="NCBI Taxonomy" id="1116229"/>
    <lineage>
        <taxon>Eukaryota</taxon>
        <taxon>Fungi</taxon>
        <taxon>Dikarya</taxon>
        <taxon>Ascomycota</taxon>
        <taxon>Pezizomycotina</taxon>
        <taxon>Leotiomycetes</taxon>
        <taxon>Helotiales</taxon>
        <taxon>Helotiaceae</taxon>
        <taxon>Glarea</taxon>
    </lineage>
</organism>
<gene>
    <name evidence="1" type="ORF">GLAREA_00665</name>
</gene>
<name>S3CV24_GLAL2</name>
<evidence type="ECO:0000313" key="1">
    <source>
        <dbReference type="EMBL" id="EPE29505.1"/>
    </source>
</evidence>
<dbReference type="HOGENOM" id="CLU_2558474_0_0_1"/>
<dbReference type="EMBL" id="KE145367">
    <property type="protein sequence ID" value="EPE29505.1"/>
    <property type="molecule type" value="Genomic_DNA"/>
</dbReference>
<sequence>MDERIRCKTVCGRTGDVREEKEKTKPVPGLDFEKALELAVDMLRRASAEVGIEKGEVFVIDRMTFGKPRFPAEDIEVRSIAA</sequence>
<proteinExistence type="predicted"/>
<dbReference type="RefSeq" id="XP_008083614.1">
    <property type="nucleotide sequence ID" value="XM_008085423.1"/>
</dbReference>
<dbReference type="KEGG" id="glz:GLAREA_00665"/>
<dbReference type="Proteomes" id="UP000016922">
    <property type="component" value="Unassembled WGS sequence"/>
</dbReference>
<reference evidence="1 2" key="1">
    <citation type="journal article" date="2013" name="BMC Genomics">
        <title>Genomics-driven discovery of the pneumocandin biosynthetic gene cluster in the fungus Glarea lozoyensis.</title>
        <authorList>
            <person name="Chen L."/>
            <person name="Yue Q."/>
            <person name="Zhang X."/>
            <person name="Xiang M."/>
            <person name="Wang C."/>
            <person name="Li S."/>
            <person name="Che Y."/>
            <person name="Ortiz-Lopez F.J."/>
            <person name="Bills G.F."/>
            <person name="Liu X."/>
            <person name="An Z."/>
        </authorList>
    </citation>
    <scope>NUCLEOTIDE SEQUENCE [LARGE SCALE GENOMIC DNA]</scope>
    <source>
        <strain evidence="2">ATCC 20868 / MF5171</strain>
    </source>
</reference>